<keyword evidence="8" id="KW-1185">Reference proteome</keyword>
<dbReference type="GO" id="GO:0004497">
    <property type="term" value="F:monooxygenase activity"/>
    <property type="evidence" value="ECO:0007669"/>
    <property type="project" value="UniProtKB-ARBA"/>
</dbReference>
<comment type="caution">
    <text evidence="7">The sequence shown here is derived from an EMBL/GenBank/DDBJ whole genome shotgun (WGS) entry which is preliminary data.</text>
</comment>
<dbReference type="AlphaFoldDB" id="A0A934QNC3"/>
<dbReference type="GO" id="GO:0051537">
    <property type="term" value="F:2 iron, 2 sulfur cluster binding"/>
    <property type="evidence" value="ECO:0007669"/>
    <property type="project" value="UniProtKB-KW"/>
</dbReference>
<accession>A0A934QNC3</accession>
<evidence type="ECO:0000256" key="3">
    <source>
        <dbReference type="ARBA" id="ARBA00023002"/>
    </source>
</evidence>
<dbReference type="InterPro" id="IPR050584">
    <property type="entry name" value="Cholesterol_7-desaturase"/>
</dbReference>
<sequence length="339" mass="36852">MNTASRWSRRWPEHWPVRPVPKQTWSRQRPTVGQADPAVIGAALRRAEARPSGNWFPFAASELVRRDRPYGTRVAGRELVAWRDDSGVLVVGPGACPHLGAPLAQARVVCGALVCRWHGLTVADGTRGWAPVPSFDDGVLAWVRLDTEGGEDPTPRPVVPDRPPLAGALAAVTRLEGVCEPRDVVANRLDPWHGAWFHPYSFTRLTVTRVPGVDHDSDEAGDLFGVDVTFRVGPGLGVPVHAEFTAPEPRTVVMRITEGEGAGSVVETHATPLGTGSDGRPRTAVLEAVVAGSPRRGFALARSLAPLVRPAMRRTATRLWRDDLAYAERRYALRSGEVR</sequence>
<reference evidence="7" key="1">
    <citation type="submission" date="2020-12" db="EMBL/GenBank/DDBJ databases">
        <title>Prauserella sp. ASG 168, a novel actinomycete isolated from cave rock.</title>
        <authorList>
            <person name="Suriyachadkun C."/>
        </authorList>
    </citation>
    <scope>NUCLEOTIDE SEQUENCE</scope>
    <source>
        <strain evidence="7">ASG 168</strain>
    </source>
</reference>
<protein>
    <submittedName>
        <fullName evidence="7">Rieske (2Fe-2S) protein</fullName>
    </submittedName>
</protein>
<dbReference type="InterPro" id="IPR045612">
    <property type="entry name" value="DUF5914"/>
</dbReference>
<dbReference type="Pfam" id="PF19299">
    <property type="entry name" value="DUF5914"/>
    <property type="match status" value="1"/>
</dbReference>
<keyword evidence="5" id="KW-0411">Iron-sulfur</keyword>
<dbReference type="GO" id="GO:0016705">
    <property type="term" value="F:oxidoreductase activity, acting on paired donors, with incorporation or reduction of molecular oxygen"/>
    <property type="evidence" value="ECO:0007669"/>
    <property type="project" value="UniProtKB-ARBA"/>
</dbReference>
<dbReference type="PANTHER" id="PTHR21266:SF60">
    <property type="entry name" value="3-KETOSTEROID-9-ALPHA-MONOOXYGENASE, OXYGENASE COMPONENT"/>
    <property type="match status" value="1"/>
</dbReference>
<evidence type="ECO:0000256" key="1">
    <source>
        <dbReference type="ARBA" id="ARBA00022714"/>
    </source>
</evidence>
<dbReference type="SUPFAM" id="SSF50022">
    <property type="entry name" value="ISP domain"/>
    <property type="match status" value="1"/>
</dbReference>
<organism evidence="7 8">
    <name type="scientific">Prauserella cavernicola</name>
    <dbReference type="NCBI Taxonomy" id="2800127"/>
    <lineage>
        <taxon>Bacteria</taxon>
        <taxon>Bacillati</taxon>
        <taxon>Actinomycetota</taxon>
        <taxon>Actinomycetes</taxon>
        <taxon>Pseudonocardiales</taxon>
        <taxon>Pseudonocardiaceae</taxon>
        <taxon>Prauserella</taxon>
    </lineage>
</organism>
<feature type="domain" description="Rieske" evidence="6">
    <location>
        <begin position="55"/>
        <end position="143"/>
    </location>
</feature>
<keyword evidence="3" id="KW-0560">Oxidoreductase</keyword>
<gene>
    <name evidence="7" type="ORF">JHE00_01450</name>
</gene>
<dbReference type="PROSITE" id="PS51296">
    <property type="entry name" value="RIESKE"/>
    <property type="match status" value="1"/>
</dbReference>
<proteinExistence type="predicted"/>
<keyword evidence="4" id="KW-0408">Iron</keyword>
<keyword evidence="2" id="KW-0479">Metal-binding</keyword>
<dbReference type="RefSeq" id="WP_200313943.1">
    <property type="nucleotide sequence ID" value="NZ_JAENJH010000001.1"/>
</dbReference>
<dbReference type="Pfam" id="PF00355">
    <property type="entry name" value="Rieske"/>
    <property type="match status" value="1"/>
</dbReference>
<evidence type="ECO:0000256" key="2">
    <source>
        <dbReference type="ARBA" id="ARBA00022723"/>
    </source>
</evidence>
<dbReference type="PANTHER" id="PTHR21266">
    <property type="entry name" value="IRON-SULFUR DOMAIN CONTAINING PROTEIN"/>
    <property type="match status" value="1"/>
</dbReference>
<keyword evidence="1" id="KW-0001">2Fe-2S</keyword>
<dbReference type="InterPro" id="IPR017941">
    <property type="entry name" value="Rieske_2Fe-2S"/>
</dbReference>
<evidence type="ECO:0000313" key="7">
    <source>
        <dbReference type="EMBL" id="MBK1782973.1"/>
    </source>
</evidence>
<dbReference type="Proteomes" id="UP000635245">
    <property type="component" value="Unassembled WGS sequence"/>
</dbReference>
<dbReference type="EMBL" id="JAENJH010000001">
    <property type="protein sequence ID" value="MBK1782973.1"/>
    <property type="molecule type" value="Genomic_DNA"/>
</dbReference>
<evidence type="ECO:0000256" key="4">
    <source>
        <dbReference type="ARBA" id="ARBA00023004"/>
    </source>
</evidence>
<name>A0A934QNC3_9PSEU</name>
<evidence type="ECO:0000256" key="5">
    <source>
        <dbReference type="ARBA" id="ARBA00023014"/>
    </source>
</evidence>
<dbReference type="Gene3D" id="2.102.10.10">
    <property type="entry name" value="Rieske [2Fe-2S] iron-sulphur domain"/>
    <property type="match status" value="1"/>
</dbReference>
<dbReference type="InterPro" id="IPR036922">
    <property type="entry name" value="Rieske_2Fe-2S_sf"/>
</dbReference>
<dbReference type="GO" id="GO:0046872">
    <property type="term" value="F:metal ion binding"/>
    <property type="evidence" value="ECO:0007669"/>
    <property type="project" value="UniProtKB-KW"/>
</dbReference>
<evidence type="ECO:0000259" key="6">
    <source>
        <dbReference type="PROSITE" id="PS51296"/>
    </source>
</evidence>
<evidence type="ECO:0000313" key="8">
    <source>
        <dbReference type="Proteomes" id="UP000635245"/>
    </source>
</evidence>